<sequence length="101" mass="11671">MHHVLLLNELLLQLLQVLCEDDLRALAVLARTCLSFSQPALEILWESLDNPSPVVQLFPDDSWTVAYHLYSRKRCLVRAVRYLALSRRLLHSRNSQGFSIL</sequence>
<dbReference type="RefSeq" id="XP_040768477.1">
    <property type="nucleotide sequence ID" value="XM_040902110.1"/>
</dbReference>
<dbReference type="Proteomes" id="UP000076871">
    <property type="component" value="Unassembled WGS sequence"/>
</dbReference>
<reference evidence="2 3" key="1">
    <citation type="journal article" date="2016" name="Mol. Biol. Evol.">
        <title>Comparative Genomics of Early-Diverging Mushroom-Forming Fungi Provides Insights into the Origins of Lignocellulose Decay Capabilities.</title>
        <authorList>
            <person name="Nagy L.G."/>
            <person name="Riley R."/>
            <person name="Tritt A."/>
            <person name="Adam C."/>
            <person name="Daum C."/>
            <person name="Floudas D."/>
            <person name="Sun H."/>
            <person name="Yadav J.S."/>
            <person name="Pangilinan J."/>
            <person name="Larsson K.H."/>
            <person name="Matsuura K."/>
            <person name="Barry K."/>
            <person name="Labutti K."/>
            <person name="Kuo R."/>
            <person name="Ohm R.A."/>
            <person name="Bhattacharya S.S."/>
            <person name="Shirouzu T."/>
            <person name="Yoshinaga Y."/>
            <person name="Martin F.M."/>
            <person name="Grigoriev I.V."/>
            <person name="Hibbett D.S."/>
        </authorList>
    </citation>
    <scope>NUCLEOTIDE SEQUENCE [LARGE SCALE GENOMIC DNA]</scope>
    <source>
        <strain evidence="2 3">93-53</strain>
    </source>
</reference>
<feature type="chain" id="PRO_5007858279" description="F-box domain-containing protein" evidence="1">
    <location>
        <begin position="20"/>
        <end position="101"/>
    </location>
</feature>
<feature type="signal peptide" evidence="1">
    <location>
        <begin position="1"/>
        <end position="19"/>
    </location>
</feature>
<name>A0A165GS93_9APHY</name>
<proteinExistence type="predicted"/>
<dbReference type="EMBL" id="KV427608">
    <property type="protein sequence ID" value="KZT10737.1"/>
    <property type="molecule type" value="Genomic_DNA"/>
</dbReference>
<evidence type="ECO:0000256" key="1">
    <source>
        <dbReference type="SAM" id="SignalP"/>
    </source>
</evidence>
<organism evidence="2 3">
    <name type="scientific">Laetiporus sulphureus 93-53</name>
    <dbReference type="NCBI Taxonomy" id="1314785"/>
    <lineage>
        <taxon>Eukaryota</taxon>
        <taxon>Fungi</taxon>
        <taxon>Dikarya</taxon>
        <taxon>Basidiomycota</taxon>
        <taxon>Agaricomycotina</taxon>
        <taxon>Agaricomycetes</taxon>
        <taxon>Polyporales</taxon>
        <taxon>Laetiporus</taxon>
    </lineage>
</organism>
<protein>
    <recommendedName>
        <fullName evidence="4">F-box domain-containing protein</fullName>
    </recommendedName>
</protein>
<accession>A0A165GS93</accession>
<keyword evidence="3" id="KW-1185">Reference proteome</keyword>
<gene>
    <name evidence="2" type="ORF">LAESUDRAFT_347041</name>
</gene>
<dbReference type="GeneID" id="63819141"/>
<evidence type="ECO:0000313" key="2">
    <source>
        <dbReference type="EMBL" id="KZT10737.1"/>
    </source>
</evidence>
<evidence type="ECO:0008006" key="4">
    <source>
        <dbReference type="Google" id="ProtNLM"/>
    </source>
</evidence>
<keyword evidence="1" id="KW-0732">Signal</keyword>
<dbReference type="InParanoid" id="A0A165GS93"/>
<dbReference type="AlphaFoldDB" id="A0A165GS93"/>
<evidence type="ECO:0000313" key="3">
    <source>
        <dbReference type="Proteomes" id="UP000076871"/>
    </source>
</evidence>
<dbReference type="OrthoDB" id="2802434at2759"/>